<dbReference type="eggNOG" id="ENOG5033K09">
    <property type="taxonomic scope" value="Bacteria"/>
</dbReference>
<dbReference type="HOGENOM" id="CLU_1164384_0_0_9"/>
<sequence length="256" mass="28606">MAEEEGGNVKKVIFLSIVLAVFFLSGCNNSNNPGNPGKEGNKPGEDISSVINSKGGQNSAEFVPDWLYQSLLAKFDLDAENELELPREAITLAQVNMKNSAGPQIAAYVTLDRVEGYFLLYEFAEGNYKEVYSLHQPVYGLQVYGGWGGKQMIAFVSGHGGTGYQENYFHLISYTKDGYKEIWSGLAEKMEFVQLPYRRTVGSLNLSMDNQLLIYSTMNHEYAKPEEDITNPDRVAKSVELYRYDPQAEQFVASSN</sequence>
<name>H5Y4Q0_9FIRM</name>
<proteinExistence type="predicted"/>
<keyword evidence="2" id="KW-1185">Reference proteome</keyword>
<accession>H5Y4Q0</accession>
<dbReference type="EMBL" id="CM001441">
    <property type="protein sequence ID" value="EHQ89786.1"/>
    <property type="molecule type" value="Genomic_DNA"/>
</dbReference>
<gene>
    <name evidence="1" type="ORF">DesyoDRAFT_2731</name>
</gene>
<organism evidence="1 2">
    <name type="scientific">Desulfosporosinus youngiae DSM 17734</name>
    <dbReference type="NCBI Taxonomy" id="768710"/>
    <lineage>
        <taxon>Bacteria</taxon>
        <taxon>Bacillati</taxon>
        <taxon>Bacillota</taxon>
        <taxon>Clostridia</taxon>
        <taxon>Eubacteriales</taxon>
        <taxon>Desulfitobacteriaceae</taxon>
        <taxon>Desulfosporosinus</taxon>
    </lineage>
</organism>
<evidence type="ECO:0000313" key="1">
    <source>
        <dbReference type="EMBL" id="EHQ89786.1"/>
    </source>
</evidence>
<protein>
    <submittedName>
        <fullName evidence="1">Uncharacterized protein</fullName>
    </submittedName>
</protein>
<evidence type="ECO:0000313" key="2">
    <source>
        <dbReference type="Proteomes" id="UP000005104"/>
    </source>
</evidence>
<dbReference type="AlphaFoldDB" id="H5Y4Q0"/>
<reference evidence="1 2" key="1">
    <citation type="submission" date="2011-11" db="EMBL/GenBank/DDBJ databases">
        <title>The Noncontiguous Finished genome of Desulfosporosinus youngiae DSM 17734.</title>
        <authorList>
            <consortium name="US DOE Joint Genome Institute (JGI-PGF)"/>
            <person name="Lucas S."/>
            <person name="Han J."/>
            <person name="Lapidus A."/>
            <person name="Cheng J.-F."/>
            <person name="Goodwin L."/>
            <person name="Pitluck S."/>
            <person name="Peters L."/>
            <person name="Ovchinnikova G."/>
            <person name="Lu M."/>
            <person name="Land M.L."/>
            <person name="Hauser L."/>
            <person name="Pester M."/>
            <person name="Spring S."/>
            <person name="Ollivier B."/>
            <person name="Rattei T."/>
            <person name="Klenk H.-P."/>
            <person name="Wagner M."/>
            <person name="Loy A."/>
            <person name="Woyke T.J."/>
        </authorList>
    </citation>
    <scope>NUCLEOTIDE SEQUENCE [LARGE SCALE GENOMIC DNA]</scope>
    <source>
        <strain evidence="1 2">DSM 17734</strain>
    </source>
</reference>
<dbReference type="Proteomes" id="UP000005104">
    <property type="component" value="Chromosome"/>
</dbReference>